<gene>
    <name evidence="2" type="ORF">SCLO_1024620</name>
</gene>
<dbReference type="InterPro" id="IPR015947">
    <property type="entry name" value="PUA-like_sf"/>
</dbReference>
<dbReference type="KEGG" id="sclo:SCLO_1024620"/>
<dbReference type="OrthoDB" id="9803913at2"/>
<protein>
    <recommendedName>
        <fullName evidence="4">ASCH domain-containing protein</fullName>
    </recommendedName>
</protein>
<dbReference type="RefSeq" id="WP_066520600.1">
    <property type="nucleotide sequence ID" value="NZ_AP017655.1"/>
</dbReference>
<dbReference type="Gene3D" id="2.30.130.30">
    <property type="entry name" value="Hypothetical protein"/>
    <property type="match status" value="1"/>
</dbReference>
<accession>A0A1E1F4W0</accession>
<dbReference type="AlphaFoldDB" id="A0A1E1F4W0"/>
<name>A0A1E1F4W0_9SPHN</name>
<dbReference type="SUPFAM" id="SSF88697">
    <property type="entry name" value="PUA domain-like"/>
    <property type="match status" value="1"/>
</dbReference>
<proteinExistence type="predicted"/>
<dbReference type="EMBL" id="AP017655">
    <property type="protein sequence ID" value="BAV65502.1"/>
    <property type="molecule type" value="Genomic_DNA"/>
</dbReference>
<evidence type="ECO:0000313" key="2">
    <source>
        <dbReference type="EMBL" id="BAV65502.1"/>
    </source>
</evidence>
<sequence>MRITKGLIIADPWIGYILDGTKDWEMRSSATSHRGWFALIRKGTGAIYGVAKLIESGTPLLPAEMIATFEHHRIPEDMIRSGEVAKWTTPWKLVDVRRFDQPVAYRHKSGAVTWVELDDAAIEGVAGRLGAVDTTVEPKVAMPLADASRWNRSGSADTVTVDVAQRGRKLHIDIEWDDGTPSMPTPVRAEPSPAASHNAQSSAVMAITRSQVSGRVIGEVEITDGNITNKHIYLRSFFDRFPADAIGGSNRATRAKRDLTIDWGGAEPVETDLDGQKKFFRARGWIGAFYQLYRAQAGDRVVVEEVAAYRYRVSLRKQGFREGAAQ</sequence>
<dbReference type="Proteomes" id="UP000218272">
    <property type="component" value="Chromosome SCLO_1"/>
</dbReference>
<evidence type="ECO:0000256" key="1">
    <source>
        <dbReference type="SAM" id="MobiDB-lite"/>
    </source>
</evidence>
<organism evidence="2 3">
    <name type="scientific">Sphingobium cloacae</name>
    <dbReference type="NCBI Taxonomy" id="120107"/>
    <lineage>
        <taxon>Bacteria</taxon>
        <taxon>Pseudomonadati</taxon>
        <taxon>Pseudomonadota</taxon>
        <taxon>Alphaproteobacteria</taxon>
        <taxon>Sphingomonadales</taxon>
        <taxon>Sphingomonadaceae</taxon>
        <taxon>Sphingobium</taxon>
    </lineage>
</organism>
<evidence type="ECO:0008006" key="4">
    <source>
        <dbReference type="Google" id="ProtNLM"/>
    </source>
</evidence>
<keyword evidence="3" id="KW-1185">Reference proteome</keyword>
<feature type="region of interest" description="Disordered" evidence="1">
    <location>
        <begin position="175"/>
        <end position="201"/>
    </location>
</feature>
<evidence type="ECO:0000313" key="3">
    <source>
        <dbReference type="Proteomes" id="UP000218272"/>
    </source>
</evidence>
<reference evidence="2 3" key="1">
    <citation type="submission" date="2016-10" db="EMBL/GenBank/DDBJ databases">
        <title>Complete Genome Sequence of the Nonylphenol-Degrading Bacterium Sphingobium cloacae JCM 10874T.</title>
        <authorList>
            <person name="Ootsuka M."/>
            <person name="Nishizawa T."/>
            <person name="Ohta H."/>
        </authorList>
    </citation>
    <scope>NUCLEOTIDE SEQUENCE [LARGE SCALE GENOMIC DNA]</scope>
    <source>
        <strain evidence="2 3">JCM 10874</strain>
    </source>
</reference>